<feature type="region of interest" description="Disordered" evidence="1">
    <location>
        <begin position="301"/>
        <end position="492"/>
    </location>
</feature>
<dbReference type="PANTHER" id="PTHR47442:SF1">
    <property type="entry name" value="MYND-TYPE ZINC FINGER PROTEIN MUB1"/>
    <property type="match status" value="1"/>
</dbReference>
<feature type="compositionally biased region" description="Gly residues" evidence="1">
    <location>
        <begin position="788"/>
        <end position="797"/>
    </location>
</feature>
<feature type="compositionally biased region" description="Basic and acidic residues" evidence="1">
    <location>
        <begin position="928"/>
        <end position="940"/>
    </location>
</feature>
<feature type="compositionally biased region" description="Acidic residues" evidence="1">
    <location>
        <begin position="306"/>
        <end position="324"/>
    </location>
</feature>
<comment type="caution">
    <text evidence="2">The sequence shown here is derived from an EMBL/GenBank/DDBJ whole genome shotgun (WGS) entry which is preliminary data.</text>
</comment>
<feature type="compositionally biased region" description="Low complexity" evidence="1">
    <location>
        <begin position="231"/>
        <end position="241"/>
    </location>
</feature>
<feature type="compositionally biased region" description="Low complexity" evidence="1">
    <location>
        <begin position="849"/>
        <end position="867"/>
    </location>
</feature>
<dbReference type="EMBL" id="ALBS01000171">
    <property type="protein sequence ID" value="EJT49450.1"/>
    <property type="molecule type" value="Genomic_DNA"/>
</dbReference>
<feature type="compositionally biased region" description="Low complexity" evidence="1">
    <location>
        <begin position="356"/>
        <end position="369"/>
    </location>
</feature>
<sequence length="968" mass="100789">MRESNYTFPPSNRAVISINQMLYDRRALDTNSTLALLNNLCQLTYLSSTSPRIREVLTMDGGLERLLDILRDSCLPREPTMPDLWGLNGPCTARTINVDHAISLRHSLAFQCVVNIGVRGNEAIRSRVVQAGALDIVAQILESWLKKNGIAIHSSSLGSQAAVDALAAGVPLPGTASRRHRPSGSSRSHHHRDRGDRDQRDQQQASASQAPSQPQSQSQAQPQPQSPHPPAATANAHAYPPGAAPPPNTLLSAAHATATANAAGQPNSRGLQYVANLITNRLNPRQQPAEQVTVTRAPVTTNSVDTDVDMADGETEGGETDTAGDTDTGADISMDIEDSGAPSPDRDATIGPAAGTTTTPRPRLPLLPLQIGRRSPDQPQGTSNATSLSEDEPTTAIPRARSDNSLAMSNAQAAAETGRPTSGMASRLHQVATEAVSTQSSPMGSPTHHEHVEGMRGRRGTIVGRPLLLPPREQQPRTDDSEISDAAPDPDLARTTLSAGFAAAAANAAMEAATAVQNQPDNAPQPAIVEQAGTNEEPDPEILAAEQARFDMEAGAPPGQPGAAAQTPRVTPNDGPLQNTTVAELIAQPVQAQPAQIIIANGAPRGFQDLGAYVGVSLLLNPEGTNYSEDNILLALQLLAYLSKYPHVRSTFHHPRRPMHRTFDLGPDDTDYPLPQRPAYSETPNIFSLVERFTFRASPRTLTCTRSPATSTTGPVSSCATHAARTTPAAVSASAPTCRAADGKCSRESLPSVAGAGRPSTAPKSARAKPGARDTVSGTERGSRGGEGRGGGGGGGGSRRDPPPADDDDDDVDMDGGALSGGSRRDPPPADDDDDDVDMDGGANGGAGARAAGSGTTQAAPTPLPTARGVTHLAGPPPAGAAAPVMPQRTAPLFAPSVDRPPNPTVTISPPPSASAASTSSETTPTRETTRRPSPDRSDDGVPSFLKSGREAGPSSTAEMNAAMLRRR</sequence>
<dbReference type="KEGG" id="tasa:A1Q1_01472"/>
<proteinExistence type="predicted"/>
<dbReference type="RefSeq" id="XP_014179986.1">
    <property type="nucleotide sequence ID" value="XM_014324511.1"/>
</dbReference>
<feature type="compositionally biased region" description="Polar residues" evidence="1">
    <location>
        <begin position="403"/>
        <end position="412"/>
    </location>
</feature>
<gene>
    <name evidence="2" type="ORF">A1Q1_01472</name>
</gene>
<feature type="compositionally biased region" description="Low complexity" evidence="1">
    <location>
        <begin position="914"/>
        <end position="927"/>
    </location>
</feature>
<feature type="compositionally biased region" description="Acidic residues" evidence="1">
    <location>
        <begin position="804"/>
        <end position="814"/>
    </location>
</feature>
<dbReference type="GO" id="GO:0006511">
    <property type="term" value="P:ubiquitin-dependent protein catabolic process"/>
    <property type="evidence" value="ECO:0007669"/>
    <property type="project" value="TreeGrafter"/>
</dbReference>
<dbReference type="InterPro" id="IPR051664">
    <property type="entry name" value="MYND-type_zinc_finger"/>
</dbReference>
<name>J4UE17_TRIAS</name>
<feature type="compositionally biased region" description="Basic residues" evidence="1">
    <location>
        <begin position="177"/>
        <end position="192"/>
    </location>
</feature>
<dbReference type="OrthoDB" id="5594178at2759"/>
<reference evidence="2 3" key="1">
    <citation type="journal article" date="2012" name="Eukaryot. Cell">
        <title>Draft genome sequence of CBS 2479, the standard type strain of Trichosporon asahii.</title>
        <authorList>
            <person name="Yang R.Y."/>
            <person name="Li H.T."/>
            <person name="Zhu H."/>
            <person name="Zhou G.P."/>
            <person name="Wang M."/>
            <person name="Wang L."/>
        </authorList>
    </citation>
    <scope>NUCLEOTIDE SEQUENCE [LARGE SCALE GENOMIC DNA]</scope>
    <source>
        <strain evidence="3">ATCC 90039 / CBS 2479 / JCM 2466 / KCTC 7840 / NCYC 2677 / UAMH 7654</strain>
    </source>
</reference>
<feature type="region of interest" description="Disordered" evidence="1">
    <location>
        <begin position="741"/>
        <end position="968"/>
    </location>
</feature>
<feature type="compositionally biased region" description="Polar residues" evidence="1">
    <location>
        <begin position="377"/>
        <end position="388"/>
    </location>
</feature>
<organism evidence="2 3">
    <name type="scientific">Trichosporon asahii var. asahii (strain ATCC 90039 / CBS 2479 / JCM 2466 / KCTC 7840 / NBRC 103889/ NCYC 2677 / UAMH 7654)</name>
    <name type="common">Yeast</name>
    <dbReference type="NCBI Taxonomy" id="1186058"/>
    <lineage>
        <taxon>Eukaryota</taxon>
        <taxon>Fungi</taxon>
        <taxon>Dikarya</taxon>
        <taxon>Basidiomycota</taxon>
        <taxon>Agaricomycotina</taxon>
        <taxon>Tremellomycetes</taxon>
        <taxon>Trichosporonales</taxon>
        <taxon>Trichosporonaceae</taxon>
        <taxon>Trichosporon</taxon>
    </lineage>
</organism>
<feature type="compositionally biased region" description="Pro residues" evidence="1">
    <location>
        <begin position="899"/>
        <end position="913"/>
    </location>
</feature>
<feature type="compositionally biased region" description="Basic and acidic residues" evidence="1">
    <location>
        <begin position="447"/>
        <end position="456"/>
    </location>
</feature>
<feature type="compositionally biased region" description="Low complexity" evidence="1">
    <location>
        <begin position="202"/>
        <end position="223"/>
    </location>
</feature>
<feature type="region of interest" description="Disordered" evidence="1">
    <location>
        <begin position="172"/>
        <end position="250"/>
    </location>
</feature>
<evidence type="ECO:0000256" key="1">
    <source>
        <dbReference type="SAM" id="MobiDB-lite"/>
    </source>
</evidence>
<dbReference type="AlphaFoldDB" id="J4UE17"/>
<dbReference type="GeneID" id="25984986"/>
<dbReference type="VEuPathDB" id="FungiDB:A1Q1_01472"/>
<dbReference type="GO" id="GO:0007163">
    <property type="term" value="P:establishment or maintenance of cell polarity"/>
    <property type="evidence" value="ECO:0007669"/>
    <property type="project" value="TreeGrafter"/>
</dbReference>
<evidence type="ECO:0000313" key="2">
    <source>
        <dbReference type="EMBL" id="EJT49450.1"/>
    </source>
</evidence>
<accession>J4UE17</accession>
<dbReference type="GO" id="GO:1990304">
    <property type="term" value="C:MUB1-RAD6-UBR2 ubiquitin ligase complex"/>
    <property type="evidence" value="ECO:0007669"/>
    <property type="project" value="TreeGrafter"/>
</dbReference>
<feature type="compositionally biased region" description="Acidic residues" evidence="1">
    <location>
        <begin position="829"/>
        <end position="839"/>
    </location>
</feature>
<evidence type="ECO:0000313" key="3">
    <source>
        <dbReference type="Proteomes" id="UP000002748"/>
    </source>
</evidence>
<dbReference type="PANTHER" id="PTHR47442">
    <property type="entry name" value="MYND-TYPE ZINC FINGER PROTEIN MUB1"/>
    <property type="match status" value="1"/>
</dbReference>
<dbReference type="Proteomes" id="UP000002748">
    <property type="component" value="Unassembled WGS sequence"/>
</dbReference>
<protein>
    <submittedName>
        <fullName evidence="2">Regulation of budding-related protein</fullName>
    </submittedName>
</protein>
<feature type="compositionally biased region" description="Polar residues" evidence="1">
    <location>
        <begin position="435"/>
        <end position="444"/>
    </location>
</feature>
<dbReference type="HOGENOM" id="CLU_306128_0_0_1"/>